<evidence type="ECO:0000259" key="1">
    <source>
        <dbReference type="Pfam" id="PF00117"/>
    </source>
</evidence>
<dbReference type="PROSITE" id="PS51273">
    <property type="entry name" value="GATASE_TYPE_1"/>
    <property type="match status" value="1"/>
</dbReference>
<proteinExistence type="predicted"/>
<protein>
    <submittedName>
        <fullName evidence="2">Aminotransferase</fullName>
    </submittedName>
</protein>
<name>A0A8J3M532_9ACTN</name>
<keyword evidence="2" id="KW-0808">Transferase</keyword>
<dbReference type="CDD" id="cd01741">
    <property type="entry name" value="GATase1_1"/>
    <property type="match status" value="1"/>
</dbReference>
<keyword evidence="2" id="KW-0032">Aminotransferase</keyword>
<dbReference type="InterPro" id="IPR017926">
    <property type="entry name" value="GATASE"/>
</dbReference>
<organism evidence="2 3">
    <name type="scientific">Planotetraspora kaengkrachanensis</name>
    <dbReference type="NCBI Taxonomy" id="575193"/>
    <lineage>
        <taxon>Bacteria</taxon>
        <taxon>Bacillati</taxon>
        <taxon>Actinomycetota</taxon>
        <taxon>Actinomycetes</taxon>
        <taxon>Streptosporangiales</taxon>
        <taxon>Streptosporangiaceae</taxon>
        <taxon>Planotetraspora</taxon>
    </lineage>
</organism>
<evidence type="ECO:0000313" key="3">
    <source>
        <dbReference type="Proteomes" id="UP000630097"/>
    </source>
</evidence>
<dbReference type="InterPro" id="IPR044992">
    <property type="entry name" value="ChyE-like"/>
</dbReference>
<gene>
    <name evidence="2" type="ORF">Pka01_03620</name>
</gene>
<dbReference type="Gene3D" id="3.40.50.880">
    <property type="match status" value="1"/>
</dbReference>
<dbReference type="PANTHER" id="PTHR42695:SF5">
    <property type="entry name" value="GLUTAMINE AMIDOTRANSFERASE YLR126C-RELATED"/>
    <property type="match status" value="1"/>
</dbReference>
<dbReference type="GO" id="GO:0005829">
    <property type="term" value="C:cytosol"/>
    <property type="evidence" value="ECO:0007669"/>
    <property type="project" value="TreeGrafter"/>
</dbReference>
<dbReference type="AlphaFoldDB" id="A0A8J3M532"/>
<dbReference type="InterPro" id="IPR029062">
    <property type="entry name" value="Class_I_gatase-like"/>
</dbReference>
<comment type="caution">
    <text evidence="2">The sequence shown here is derived from an EMBL/GenBank/DDBJ whole genome shotgun (WGS) entry which is preliminary data.</text>
</comment>
<evidence type="ECO:0000313" key="2">
    <source>
        <dbReference type="EMBL" id="GIG77235.1"/>
    </source>
</evidence>
<feature type="domain" description="Glutamine amidotransferase" evidence="1">
    <location>
        <begin position="17"/>
        <end position="181"/>
    </location>
</feature>
<dbReference type="SUPFAM" id="SSF52317">
    <property type="entry name" value="Class I glutamine amidotransferase-like"/>
    <property type="match status" value="1"/>
</dbReference>
<dbReference type="EMBL" id="BONV01000001">
    <property type="protein sequence ID" value="GIG77235.1"/>
    <property type="molecule type" value="Genomic_DNA"/>
</dbReference>
<dbReference type="PANTHER" id="PTHR42695">
    <property type="entry name" value="GLUTAMINE AMIDOTRANSFERASE YLR126C-RELATED"/>
    <property type="match status" value="1"/>
</dbReference>
<reference evidence="2 3" key="1">
    <citation type="submission" date="2021-01" db="EMBL/GenBank/DDBJ databases">
        <title>Whole genome shotgun sequence of Planotetraspora kaengkrachanensis NBRC 104272.</title>
        <authorList>
            <person name="Komaki H."/>
            <person name="Tamura T."/>
        </authorList>
    </citation>
    <scope>NUCLEOTIDE SEQUENCE [LARGE SCALE GENOMIC DNA]</scope>
    <source>
        <strain evidence="2 3">NBRC 104272</strain>
    </source>
</reference>
<sequence length="252" mass="26235">MIEHEAEAGLGFFAGWLRDAGVDCEVVRPYKGDPVPETADRGLVVLGGEASAWDDEGYGWLPATRALLARSVEDGVPTLGICLGAQLMTIACGGTVERGDAGLEIGLCDVVALPEAGDDPLFSALPARPLRAVQYHYDAMTALPPGAVRLATGGQYPNQAYRLGASAWAVQFHPEATAGVFESWTSGGGLPDSQVGELNAQVGQGEEELRATWRPLAEAFAAQIFQRSATEARAVTAAGAVTDARADAAPSL</sequence>
<dbReference type="Proteomes" id="UP000630097">
    <property type="component" value="Unassembled WGS sequence"/>
</dbReference>
<dbReference type="Pfam" id="PF00117">
    <property type="entry name" value="GATase"/>
    <property type="match status" value="1"/>
</dbReference>
<accession>A0A8J3M532</accession>
<dbReference type="GO" id="GO:0008483">
    <property type="term" value="F:transaminase activity"/>
    <property type="evidence" value="ECO:0007669"/>
    <property type="project" value="UniProtKB-KW"/>
</dbReference>
<keyword evidence="3" id="KW-1185">Reference proteome</keyword>